<evidence type="ECO:0000313" key="3">
    <source>
        <dbReference type="Proteomes" id="UP000244089"/>
    </source>
</evidence>
<evidence type="ECO:0000313" key="2">
    <source>
        <dbReference type="EMBL" id="PTV99811.1"/>
    </source>
</evidence>
<protein>
    <submittedName>
        <fullName evidence="2">Uncharacterized protein</fullName>
    </submittedName>
</protein>
<organism evidence="2 3">
    <name type="scientific">Halanaerobium saccharolyticum</name>
    <dbReference type="NCBI Taxonomy" id="43595"/>
    <lineage>
        <taxon>Bacteria</taxon>
        <taxon>Bacillati</taxon>
        <taxon>Bacillota</taxon>
        <taxon>Clostridia</taxon>
        <taxon>Halanaerobiales</taxon>
        <taxon>Halanaerobiaceae</taxon>
        <taxon>Halanaerobium</taxon>
    </lineage>
</organism>
<comment type="caution">
    <text evidence="2">The sequence shown here is derived from an EMBL/GenBank/DDBJ whole genome shotgun (WGS) entry which is preliminary data.</text>
</comment>
<name>A0A2T5RL12_9FIRM</name>
<evidence type="ECO:0000256" key="1">
    <source>
        <dbReference type="SAM" id="SignalP"/>
    </source>
</evidence>
<dbReference type="EMBL" id="QAXS01000009">
    <property type="protein sequence ID" value="PTV99811.1"/>
    <property type="molecule type" value="Genomic_DNA"/>
</dbReference>
<reference evidence="2 3" key="1">
    <citation type="submission" date="2018-04" db="EMBL/GenBank/DDBJ databases">
        <title>Subsurface microbial communities from deep shales in Ohio and West Virginia, USA.</title>
        <authorList>
            <person name="Wrighton K."/>
        </authorList>
    </citation>
    <scope>NUCLEOTIDE SEQUENCE [LARGE SCALE GENOMIC DNA]</scope>
    <source>
        <strain evidence="2 3">WC1</strain>
    </source>
</reference>
<dbReference type="OrthoDB" id="2111873at2"/>
<gene>
    <name evidence="2" type="ORF">C8C76_10933</name>
</gene>
<dbReference type="RefSeq" id="WP_108139378.1">
    <property type="nucleotide sequence ID" value="NZ_QAXS01000009.1"/>
</dbReference>
<keyword evidence="1" id="KW-0732">Signal</keyword>
<feature type="signal peptide" evidence="1">
    <location>
        <begin position="1"/>
        <end position="21"/>
    </location>
</feature>
<dbReference type="Proteomes" id="UP000244089">
    <property type="component" value="Unassembled WGS sequence"/>
</dbReference>
<sequence>MKRVLFFTIALVLSLTLSVYAHPPGDIEMSFNTENKMLEVTIPHNSNDNSDHFINNVKVYLNDSLHIEQNFIMQTDNEVQYLHYMIPGAKAGDTIRLNAECNKFGSREIELTVE</sequence>
<feature type="chain" id="PRO_5015713095" evidence="1">
    <location>
        <begin position="22"/>
        <end position="114"/>
    </location>
</feature>
<dbReference type="AlphaFoldDB" id="A0A2T5RL12"/>
<proteinExistence type="predicted"/>
<accession>A0A2T5RL12</accession>